<accession>A0A6A8DLY1</accession>
<name>A0A6A8DLY1_9BACI</name>
<keyword evidence="7 9" id="KW-0472">Membrane</keyword>
<evidence type="ECO:0000256" key="7">
    <source>
        <dbReference type="ARBA" id="ARBA00023136"/>
    </source>
</evidence>
<reference evidence="10" key="1">
    <citation type="submission" date="2019-11" db="EMBL/GenBank/DDBJ databases">
        <authorList>
            <person name="Li J."/>
        </authorList>
    </citation>
    <scope>NUCLEOTIDE SEQUENCE</scope>
    <source>
        <strain evidence="10">B6B</strain>
    </source>
</reference>
<evidence type="ECO:0000256" key="6">
    <source>
        <dbReference type="ARBA" id="ARBA00022989"/>
    </source>
</evidence>
<keyword evidence="4" id="KW-1003">Cell membrane</keyword>
<dbReference type="InterPro" id="IPR000060">
    <property type="entry name" value="BCCT_transptr"/>
</dbReference>
<dbReference type="AlphaFoldDB" id="A0A6A8DLY1"/>
<dbReference type="GO" id="GO:0022857">
    <property type="term" value="F:transmembrane transporter activity"/>
    <property type="evidence" value="ECO:0007669"/>
    <property type="project" value="InterPro"/>
</dbReference>
<feature type="transmembrane region" description="Helical" evidence="9">
    <location>
        <begin position="157"/>
        <end position="175"/>
    </location>
</feature>
<dbReference type="PROSITE" id="PS01303">
    <property type="entry name" value="BCCT"/>
    <property type="match status" value="1"/>
</dbReference>
<dbReference type="NCBIfam" id="TIGR00842">
    <property type="entry name" value="bcct"/>
    <property type="match status" value="1"/>
</dbReference>
<evidence type="ECO:0000256" key="9">
    <source>
        <dbReference type="SAM" id="Phobius"/>
    </source>
</evidence>
<sequence>MPKARKQRKQKKQRGLSSFSESLKTPVFLISLIFAITFVLVGSLLPDFDVYMDQAFAWIVTNLGWTFILGGSAFLIITLFLIISPLGEIRLGGDHEEPEYSTGSWFAMLFSAGMGIGLLFWGVSEPINHYAWPPYGEGGTDQAVHMALQYSFFHWGLHPWAIYAVVAGSLAYFTYRKELPMLLSSTLEPLLGRNNLNGAWGNAVNIIGVVATLFGISTSLGLGVMQIGGGMETLFGIPNNTTLWLIIIVIVTTLAIISTTTGIDRGIKWLSQINMGVAGLLLLFVLILGPTLFILNAFTHSTGAYLQNLMSMSFGIDAAGAGAEGWYSAWTIFYWAWWISWAPFVGSFIARVSRGRTIRSFSIGVLLVPTAVSMVWFSVFGGTALYREHFTDASILDIVLKDEALGFFAMLSQFPFSDLLVVVAMLSLTVFFITSSDSGTYVIGMLTSKGNMNPPIQLRITWGVLEGAFAAVLLLSGGLAALQTAAVVGGFPFMIIMFFMIFCLIKAMFAELSGGSLPMERQRIYTALEDLRTERKILDDVINENEDEWISEGDEGFGDSEDDVEETEENVEETEENDKEDKEK</sequence>
<comment type="similarity">
    <text evidence="2">Belongs to the BCCT transporter (TC 2.A.15) family.</text>
</comment>
<feature type="transmembrane region" description="Helical" evidence="9">
    <location>
        <begin position="491"/>
        <end position="509"/>
    </location>
</feature>
<organism evidence="10 11">
    <name type="scientific">Aquibacillus halophilus</name>
    <dbReference type="NCBI Taxonomy" id="930132"/>
    <lineage>
        <taxon>Bacteria</taxon>
        <taxon>Bacillati</taxon>
        <taxon>Bacillota</taxon>
        <taxon>Bacilli</taxon>
        <taxon>Bacillales</taxon>
        <taxon>Bacillaceae</taxon>
        <taxon>Aquibacillus</taxon>
    </lineage>
</organism>
<keyword evidence="3" id="KW-0813">Transport</keyword>
<feature type="region of interest" description="Disordered" evidence="8">
    <location>
        <begin position="544"/>
        <end position="584"/>
    </location>
</feature>
<feature type="transmembrane region" description="Helical" evidence="9">
    <location>
        <begin position="21"/>
        <end position="44"/>
    </location>
</feature>
<evidence type="ECO:0000256" key="4">
    <source>
        <dbReference type="ARBA" id="ARBA00022475"/>
    </source>
</evidence>
<dbReference type="PANTHER" id="PTHR30047:SF7">
    <property type="entry name" value="HIGH-AFFINITY CHOLINE TRANSPORT PROTEIN"/>
    <property type="match status" value="1"/>
</dbReference>
<dbReference type="PANTHER" id="PTHR30047">
    <property type="entry name" value="HIGH-AFFINITY CHOLINE TRANSPORT PROTEIN-RELATED"/>
    <property type="match status" value="1"/>
</dbReference>
<feature type="transmembrane region" description="Helical" evidence="9">
    <location>
        <begin position="419"/>
        <end position="443"/>
    </location>
</feature>
<feature type="compositionally biased region" description="Acidic residues" evidence="8">
    <location>
        <begin position="544"/>
        <end position="578"/>
    </location>
</feature>
<gene>
    <name evidence="10" type="ORF">GH741_15295</name>
</gene>
<dbReference type="InterPro" id="IPR018093">
    <property type="entry name" value="BCCT_CS"/>
</dbReference>
<evidence type="ECO:0000256" key="3">
    <source>
        <dbReference type="ARBA" id="ARBA00022448"/>
    </source>
</evidence>
<evidence type="ECO:0000256" key="1">
    <source>
        <dbReference type="ARBA" id="ARBA00004651"/>
    </source>
</evidence>
<protein>
    <submittedName>
        <fullName evidence="10">BCCT family transporter</fullName>
    </submittedName>
</protein>
<dbReference type="OrthoDB" id="9775735at2"/>
<keyword evidence="11" id="KW-1185">Reference proteome</keyword>
<evidence type="ECO:0000256" key="8">
    <source>
        <dbReference type="SAM" id="MobiDB-lite"/>
    </source>
</evidence>
<dbReference type="Proteomes" id="UP000799092">
    <property type="component" value="Unassembled WGS sequence"/>
</dbReference>
<feature type="transmembrane region" description="Helical" evidence="9">
    <location>
        <begin position="464"/>
        <end position="485"/>
    </location>
</feature>
<dbReference type="RefSeq" id="WP_153737620.1">
    <property type="nucleotide sequence ID" value="NZ_WJNG01000013.1"/>
</dbReference>
<evidence type="ECO:0000256" key="2">
    <source>
        <dbReference type="ARBA" id="ARBA00005658"/>
    </source>
</evidence>
<feature type="transmembrane region" description="Helical" evidence="9">
    <location>
        <begin position="196"/>
        <end position="222"/>
    </location>
</feature>
<dbReference type="GO" id="GO:0005886">
    <property type="term" value="C:plasma membrane"/>
    <property type="evidence" value="ECO:0007669"/>
    <property type="project" value="UniProtKB-SubCell"/>
</dbReference>
<feature type="transmembrane region" description="Helical" evidence="9">
    <location>
        <begin position="104"/>
        <end position="123"/>
    </location>
</feature>
<keyword evidence="6 9" id="KW-1133">Transmembrane helix</keyword>
<feature type="transmembrane region" description="Helical" evidence="9">
    <location>
        <begin position="364"/>
        <end position="386"/>
    </location>
</feature>
<feature type="transmembrane region" description="Helical" evidence="9">
    <location>
        <begin position="242"/>
        <end position="263"/>
    </location>
</feature>
<comment type="subcellular location">
    <subcellularLocation>
        <location evidence="1">Cell membrane</location>
        <topology evidence="1">Multi-pass membrane protein</topology>
    </subcellularLocation>
</comment>
<evidence type="ECO:0000256" key="5">
    <source>
        <dbReference type="ARBA" id="ARBA00022692"/>
    </source>
</evidence>
<dbReference type="EMBL" id="WJNG01000013">
    <property type="protein sequence ID" value="MRH44007.1"/>
    <property type="molecule type" value="Genomic_DNA"/>
</dbReference>
<feature type="transmembrane region" description="Helical" evidence="9">
    <location>
        <begin position="56"/>
        <end position="83"/>
    </location>
</feature>
<comment type="caution">
    <text evidence="10">The sequence shown here is derived from an EMBL/GenBank/DDBJ whole genome shotgun (WGS) entry which is preliminary data.</text>
</comment>
<feature type="transmembrane region" description="Helical" evidence="9">
    <location>
        <begin position="275"/>
        <end position="298"/>
    </location>
</feature>
<keyword evidence="5 9" id="KW-0812">Transmembrane</keyword>
<evidence type="ECO:0000313" key="11">
    <source>
        <dbReference type="Proteomes" id="UP000799092"/>
    </source>
</evidence>
<dbReference type="Pfam" id="PF02028">
    <property type="entry name" value="BCCT"/>
    <property type="match status" value="1"/>
</dbReference>
<feature type="transmembrane region" description="Helical" evidence="9">
    <location>
        <begin position="332"/>
        <end position="352"/>
    </location>
</feature>
<proteinExistence type="inferred from homology"/>
<evidence type="ECO:0000313" key="10">
    <source>
        <dbReference type="EMBL" id="MRH44007.1"/>
    </source>
</evidence>